<comment type="catalytic activity">
    <reaction evidence="14">
        <text>L-seryl-[protein] + ATP = O-phospho-L-seryl-[protein] + ADP + H(+)</text>
        <dbReference type="Rhea" id="RHEA:17989"/>
        <dbReference type="Rhea" id="RHEA-COMP:9863"/>
        <dbReference type="Rhea" id="RHEA-COMP:11604"/>
        <dbReference type="ChEBI" id="CHEBI:15378"/>
        <dbReference type="ChEBI" id="CHEBI:29999"/>
        <dbReference type="ChEBI" id="CHEBI:30616"/>
        <dbReference type="ChEBI" id="CHEBI:83421"/>
        <dbReference type="ChEBI" id="CHEBI:456216"/>
        <dbReference type="EC" id="2.7.11.22"/>
    </reaction>
</comment>
<evidence type="ECO:0000256" key="12">
    <source>
        <dbReference type="ARBA" id="ARBA00023306"/>
    </source>
</evidence>
<evidence type="ECO:0000256" key="2">
    <source>
        <dbReference type="ARBA" id="ARBA00006485"/>
    </source>
</evidence>
<keyword evidence="7" id="KW-0547">Nucleotide-binding</keyword>
<dbReference type="OrthoDB" id="1732493at2759"/>
<dbReference type="GO" id="GO:0051301">
    <property type="term" value="P:cell division"/>
    <property type="evidence" value="ECO:0007669"/>
    <property type="project" value="UniProtKB-KW"/>
</dbReference>
<evidence type="ECO:0000256" key="5">
    <source>
        <dbReference type="ARBA" id="ARBA00022618"/>
    </source>
</evidence>
<proteinExistence type="inferred from homology"/>
<keyword evidence="3" id="KW-0723">Serine/threonine-protein kinase</keyword>
<sequence>MQQKSYTYQILQAICFCHQRRVLHRDLKPQNLLVDEKGTIKIADFGLARAVNVPIRAYTHEASFFPLWIFLQYACDGLKWPNIELLRTVTTGIPKSPRFRHSQKQVF</sequence>
<keyword evidence="4" id="KW-0597">Phosphoprotein</keyword>
<dbReference type="Pfam" id="PF00069">
    <property type="entry name" value="Pkinase"/>
    <property type="match status" value="1"/>
</dbReference>
<dbReference type="SUPFAM" id="SSF56112">
    <property type="entry name" value="Protein kinase-like (PK-like)"/>
    <property type="match status" value="1"/>
</dbReference>
<dbReference type="AlphaFoldDB" id="A0A3P6T138"/>
<evidence type="ECO:0000256" key="9">
    <source>
        <dbReference type="ARBA" id="ARBA00022777"/>
    </source>
</evidence>
<dbReference type="Gene3D" id="1.10.510.10">
    <property type="entry name" value="Transferase(Phosphotransferase) domain 1"/>
    <property type="match status" value="1"/>
</dbReference>
<evidence type="ECO:0000259" key="16">
    <source>
        <dbReference type="PROSITE" id="PS50011"/>
    </source>
</evidence>
<dbReference type="GO" id="GO:0000086">
    <property type="term" value="P:G2/M transition of mitotic cell cycle"/>
    <property type="evidence" value="ECO:0007669"/>
    <property type="project" value="TreeGrafter"/>
</dbReference>
<comment type="catalytic activity">
    <reaction evidence="13">
        <text>L-threonyl-[protein] + ATP = O-phospho-L-threonyl-[protein] + ADP + H(+)</text>
        <dbReference type="Rhea" id="RHEA:46608"/>
        <dbReference type="Rhea" id="RHEA-COMP:11060"/>
        <dbReference type="Rhea" id="RHEA-COMP:11605"/>
        <dbReference type="ChEBI" id="CHEBI:15378"/>
        <dbReference type="ChEBI" id="CHEBI:30013"/>
        <dbReference type="ChEBI" id="CHEBI:30616"/>
        <dbReference type="ChEBI" id="CHEBI:61977"/>
        <dbReference type="ChEBI" id="CHEBI:456216"/>
        <dbReference type="EC" id="2.7.11.22"/>
    </reaction>
</comment>
<evidence type="ECO:0000256" key="4">
    <source>
        <dbReference type="ARBA" id="ARBA00022553"/>
    </source>
</evidence>
<keyword evidence="8" id="KW-0498">Mitosis</keyword>
<dbReference type="GO" id="GO:0005524">
    <property type="term" value="F:ATP binding"/>
    <property type="evidence" value="ECO:0007669"/>
    <property type="project" value="UniProtKB-KW"/>
</dbReference>
<dbReference type="PROSITE" id="PS00108">
    <property type="entry name" value="PROTEIN_KINASE_ST"/>
    <property type="match status" value="1"/>
</dbReference>
<comment type="subcellular location">
    <subcellularLocation>
        <location evidence="1">Nucleus</location>
    </subcellularLocation>
</comment>
<evidence type="ECO:0000256" key="6">
    <source>
        <dbReference type="ARBA" id="ARBA00022679"/>
    </source>
</evidence>
<keyword evidence="10" id="KW-0067">ATP-binding</keyword>
<name>A0A3P6T138_9BILA</name>
<evidence type="ECO:0000313" key="17">
    <source>
        <dbReference type="EMBL" id="VDK59578.1"/>
    </source>
</evidence>
<evidence type="ECO:0000256" key="14">
    <source>
        <dbReference type="ARBA" id="ARBA00048367"/>
    </source>
</evidence>
<dbReference type="PROSITE" id="PS50011">
    <property type="entry name" value="PROTEIN_KINASE_DOM"/>
    <property type="match status" value="1"/>
</dbReference>
<gene>
    <name evidence="17" type="ORF">GPUH_LOCUS7766</name>
</gene>
<dbReference type="PANTHER" id="PTHR24056">
    <property type="entry name" value="CELL DIVISION PROTEIN KINASE"/>
    <property type="match status" value="1"/>
</dbReference>
<keyword evidence="18" id="KW-1185">Reference proteome</keyword>
<evidence type="ECO:0000256" key="15">
    <source>
        <dbReference type="ARBA" id="ARBA00049280"/>
    </source>
</evidence>
<dbReference type="EMBL" id="UYRT01020914">
    <property type="protein sequence ID" value="VDK59578.1"/>
    <property type="molecule type" value="Genomic_DNA"/>
</dbReference>
<keyword evidence="5" id="KW-0132">Cell division</keyword>
<dbReference type="InterPro" id="IPR008271">
    <property type="entry name" value="Ser/Thr_kinase_AS"/>
</dbReference>
<dbReference type="GO" id="GO:0007095">
    <property type="term" value="P:mitotic G2 DNA damage checkpoint signaling"/>
    <property type="evidence" value="ECO:0007669"/>
    <property type="project" value="TreeGrafter"/>
</dbReference>
<dbReference type="GO" id="GO:0008353">
    <property type="term" value="F:RNA polymerase II CTD heptapeptide repeat kinase activity"/>
    <property type="evidence" value="ECO:0007669"/>
    <property type="project" value="UniProtKB-EC"/>
</dbReference>
<evidence type="ECO:0000256" key="7">
    <source>
        <dbReference type="ARBA" id="ARBA00022741"/>
    </source>
</evidence>
<keyword evidence="11" id="KW-0539">Nucleus</keyword>
<comment type="catalytic activity">
    <reaction evidence="15">
        <text>[DNA-directed RNA polymerase] + ATP = phospho-[DNA-directed RNA polymerase] + ADP + H(+)</text>
        <dbReference type="Rhea" id="RHEA:10216"/>
        <dbReference type="Rhea" id="RHEA-COMP:11321"/>
        <dbReference type="Rhea" id="RHEA-COMP:11322"/>
        <dbReference type="ChEBI" id="CHEBI:15378"/>
        <dbReference type="ChEBI" id="CHEBI:30616"/>
        <dbReference type="ChEBI" id="CHEBI:43176"/>
        <dbReference type="ChEBI" id="CHEBI:68546"/>
        <dbReference type="ChEBI" id="CHEBI:456216"/>
        <dbReference type="EC" id="2.7.11.23"/>
    </reaction>
</comment>
<dbReference type="GO" id="GO:0005634">
    <property type="term" value="C:nucleus"/>
    <property type="evidence" value="ECO:0007669"/>
    <property type="project" value="UniProtKB-SubCell"/>
</dbReference>
<accession>A0A3P6T138</accession>
<evidence type="ECO:0000313" key="18">
    <source>
        <dbReference type="Proteomes" id="UP000271098"/>
    </source>
</evidence>
<dbReference type="InterPro" id="IPR050108">
    <property type="entry name" value="CDK"/>
</dbReference>
<protein>
    <recommendedName>
        <fullName evidence="16">Protein kinase domain-containing protein</fullName>
    </recommendedName>
</protein>
<evidence type="ECO:0000256" key="10">
    <source>
        <dbReference type="ARBA" id="ARBA00022840"/>
    </source>
</evidence>
<dbReference type="InterPro" id="IPR000719">
    <property type="entry name" value="Prot_kinase_dom"/>
</dbReference>
<evidence type="ECO:0000256" key="11">
    <source>
        <dbReference type="ARBA" id="ARBA00023242"/>
    </source>
</evidence>
<keyword evidence="12" id="KW-0131">Cell cycle</keyword>
<dbReference type="GO" id="GO:0004693">
    <property type="term" value="F:cyclin-dependent protein serine/threonine kinase activity"/>
    <property type="evidence" value="ECO:0007669"/>
    <property type="project" value="UniProtKB-EC"/>
</dbReference>
<evidence type="ECO:0000256" key="3">
    <source>
        <dbReference type="ARBA" id="ARBA00022527"/>
    </source>
</evidence>
<dbReference type="InterPro" id="IPR011009">
    <property type="entry name" value="Kinase-like_dom_sf"/>
</dbReference>
<keyword evidence="9" id="KW-0418">Kinase</keyword>
<comment type="similarity">
    <text evidence="2">Belongs to the protein kinase superfamily. CMGC Ser/Thr protein kinase family. CDC2/CDKX subfamily.</text>
</comment>
<organism evidence="17 18">
    <name type="scientific">Gongylonema pulchrum</name>
    <dbReference type="NCBI Taxonomy" id="637853"/>
    <lineage>
        <taxon>Eukaryota</taxon>
        <taxon>Metazoa</taxon>
        <taxon>Ecdysozoa</taxon>
        <taxon>Nematoda</taxon>
        <taxon>Chromadorea</taxon>
        <taxon>Rhabditida</taxon>
        <taxon>Spirurina</taxon>
        <taxon>Spiruromorpha</taxon>
        <taxon>Spiruroidea</taxon>
        <taxon>Gongylonematidae</taxon>
        <taxon>Gongylonema</taxon>
    </lineage>
</organism>
<evidence type="ECO:0000256" key="8">
    <source>
        <dbReference type="ARBA" id="ARBA00022776"/>
    </source>
</evidence>
<dbReference type="Proteomes" id="UP000271098">
    <property type="component" value="Unassembled WGS sequence"/>
</dbReference>
<evidence type="ECO:0000256" key="13">
    <source>
        <dbReference type="ARBA" id="ARBA00047811"/>
    </source>
</evidence>
<dbReference type="PANTHER" id="PTHR24056:SF334">
    <property type="entry name" value="CYCLIN-DEPENDENT KINASE 1"/>
    <property type="match status" value="1"/>
</dbReference>
<feature type="domain" description="Protein kinase" evidence="16">
    <location>
        <begin position="1"/>
        <end position="107"/>
    </location>
</feature>
<keyword evidence="6" id="KW-0808">Transferase</keyword>
<evidence type="ECO:0000256" key="1">
    <source>
        <dbReference type="ARBA" id="ARBA00004123"/>
    </source>
</evidence>
<reference evidence="17 18" key="1">
    <citation type="submission" date="2018-11" db="EMBL/GenBank/DDBJ databases">
        <authorList>
            <consortium name="Pathogen Informatics"/>
        </authorList>
    </citation>
    <scope>NUCLEOTIDE SEQUENCE [LARGE SCALE GENOMIC DNA]</scope>
</reference>